<reference evidence="2 3" key="1">
    <citation type="submission" date="2017-05" db="EMBL/GenBank/DDBJ databases">
        <title>Functional genome analysis of Paenibacillus pasadenensis strain R16: insights on endophytic life style and antifungal activity.</title>
        <authorList>
            <person name="Passera A."/>
            <person name="Marcolungo L."/>
            <person name="Casati P."/>
            <person name="Brasca M."/>
            <person name="Quaglino F."/>
            <person name="Delledonne M."/>
        </authorList>
    </citation>
    <scope>NUCLEOTIDE SEQUENCE [LARGE SCALE GENOMIC DNA]</scope>
    <source>
        <strain evidence="2 3">R16</strain>
    </source>
</reference>
<name>A0A2N5N7W6_9BACL</name>
<comment type="caution">
    <text evidence="2">The sequence shown here is derived from an EMBL/GenBank/DDBJ whole genome shotgun (WGS) entry which is preliminary data.</text>
</comment>
<proteinExistence type="predicted"/>
<keyword evidence="1" id="KW-1133">Transmembrane helix</keyword>
<keyword evidence="1" id="KW-0472">Membrane</keyword>
<keyword evidence="1" id="KW-0812">Transmembrane</keyword>
<dbReference type="RefSeq" id="WP_101809322.1">
    <property type="nucleotide sequence ID" value="NZ_NFEZ01000004.1"/>
</dbReference>
<evidence type="ECO:0000313" key="2">
    <source>
        <dbReference type="EMBL" id="PLT46434.1"/>
    </source>
</evidence>
<dbReference type="Proteomes" id="UP000234789">
    <property type="component" value="Unassembled WGS sequence"/>
</dbReference>
<accession>A0A2N5N7W6</accession>
<organism evidence="2 3">
    <name type="scientific">Paenibacillus pasadenensis</name>
    <dbReference type="NCBI Taxonomy" id="217090"/>
    <lineage>
        <taxon>Bacteria</taxon>
        <taxon>Bacillati</taxon>
        <taxon>Bacillota</taxon>
        <taxon>Bacilli</taxon>
        <taxon>Bacillales</taxon>
        <taxon>Paenibacillaceae</taxon>
        <taxon>Paenibacillus</taxon>
    </lineage>
</organism>
<feature type="transmembrane region" description="Helical" evidence="1">
    <location>
        <begin position="93"/>
        <end position="113"/>
    </location>
</feature>
<feature type="transmembrane region" description="Helical" evidence="1">
    <location>
        <begin position="134"/>
        <end position="153"/>
    </location>
</feature>
<gene>
    <name evidence="2" type="ORF">B8V81_4865</name>
</gene>
<feature type="transmembrane region" description="Helical" evidence="1">
    <location>
        <begin position="159"/>
        <end position="181"/>
    </location>
</feature>
<sequence>MNVSWRKPLRRIGWGLLLVLLDVRIAGIDWLPDFVGYMMAASGSLRLGSEFPAMRRAGRLAWGLAAVSLPAVLMPYTMNPTEGISQLPLPVQLYGQLMLALHAVLIMLLCTGLREAASKAKARDIQHQAGGRRTFYALLAFVLLVFYPFQFNLEELQWWVWYGGGVLLLGIAELLALRLPFRLARVRRHRVDKEATRRRQPYDHHS</sequence>
<evidence type="ECO:0000256" key="1">
    <source>
        <dbReference type="SAM" id="Phobius"/>
    </source>
</evidence>
<keyword evidence="3" id="KW-1185">Reference proteome</keyword>
<protein>
    <submittedName>
        <fullName evidence="2">Uncharacterized protein</fullName>
    </submittedName>
</protein>
<dbReference type="EMBL" id="NFEZ01000004">
    <property type="protein sequence ID" value="PLT46434.1"/>
    <property type="molecule type" value="Genomic_DNA"/>
</dbReference>
<dbReference type="AlphaFoldDB" id="A0A2N5N7W6"/>
<evidence type="ECO:0000313" key="3">
    <source>
        <dbReference type="Proteomes" id="UP000234789"/>
    </source>
</evidence>
<feature type="transmembrane region" description="Helical" evidence="1">
    <location>
        <begin position="60"/>
        <end position="78"/>
    </location>
</feature>